<dbReference type="PROSITE" id="PS50893">
    <property type="entry name" value="ABC_TRANSPORTER_2"/>
    <property type="match status" value="2"/>
</dbReference>
<dbReference type="OrthoDB" id="9806127at2"/>
<dbReference type="FunFam" id="3.40.50.300:FF:000299">
    <property type="entry name" value="ABC transporter ATP-binding protein/permease"/>
    <property type="match status" value="2"/>
</dbReference>
<feature type="domain" description="ABC transporter" evidence="10">
    <location>
        <begin position="981"/>
        <end position="1216"/>
    </location>
</feature>
<dbReference type="AlphaFoldDB" id="C7M2E1"/>
<keyword evidence="13" id="KW-1185">Reference proteome</keyword>
<dbReference type="CDD" id="cd18546">
    <property type="entry name" value="ABC_6TM_Rv0194_D2_like"/>
    <property type="match status" value="1"/>
</dbReference>
<feature type="domain" description="ABC transporter" evidence="10">
    <location>
        <begin position="348"/>
        <end position="582"/>
    </location>
</feature>
<protein>
    <submittedName>
        <fullName evidence="12">ABC transporter related</fullName>
    </submittedName>
</protein>
<evidence type="ECO:0000256" key="1">
    <source>
        <dbReference type="ARBA" id="ARBA00004651"/>
    </source>
</evidence>
<feature type="transmembrane region" description="Helical" evidence="9">
    <location>
        <begin position="662"/>
        <end position="685"/>
    </location>
</feature>
<feature type="transmembrane region" description="Helical" evidence="9">
    <location>
        <begin position="143"/>
        <end position="163"/>
    </location>
</feature>
<keyword evidence="4 9" id="KW-0812">Transmembrane</keyword>
<gene>
    <name evidence="12" type="ordered locus">Afer_2029</name>
</gene>
<feature type="transmembrane region" description="Helical" evidence="9">
    <location>
        <begin position="34"/>
        <end position="55"/>
    </location>
</feature>
<name>C7M2E1_ACIFD</name>
<dbReference type="PROSITE" id="PS50929">
    <property type="entry name" value="ABC_TM1F"/>
    <property type="match status" value="2"/>
</dbReference>
<dbReference type="PROSITE" id="PS00211">
    <property type="entry name" value="ABC_TRANSPORTER_1"/>
    <property type="match status" value="2"/>
</dbReference>
<dbReference type="Proteomes" id="UP000000771">
    <property type="component" value="Chromosome"/>
</dbReference>
<dbReference type="GO" id="GO:0016887">
    <property type="term" value="F:ATP hydrolysis activity"/>
    <property type="evidence" value="ECO:0007669"/>
    <property type="project" value="InterPro"/>
</dbReference>
<dbReference type="InterPro" id="IPR017871">
    <property type="entry name" value="ABC_transporter-like_CS"/>
</dbReference>
<dbReference type="GO" id="GO:0140359">
    <property type="term" value="F:ABC-type transporter activity"/>
    <property type="evidence" value="ECO:0007669"/>
    <property type="project" value="InterPro"/>
</dbReference>
<dbReference type="SUPFAM" id="SSF52540">
    <property type="entry name" value="P-loop containing nucleoside triphosphate hydrolases"/>
    <property type="match status" value="2"/>
</dbReference>
<dbReference type="InterPro" id="IPR039421">
    <property type="entry name" value="Type_1_exporter"/>
</dbReference>
<organism evidence="12 13">
    <name type="scientific">Acidimicrobium ferrooxidans (strain DSM 10331 / JCM 15462 / NBRC 103882 / ICP)</name>
    <dbReference type="NCBI Taxonomy" id="525909"/>
    <lineage>
        <taxon>Bacteria</taxon>
        <taxon>Bacillati</taxon>
        <taxon>Actinomycetota</taxon>
        <taxon>Acidimicrobiia</taxon>
        <taxon>Acidimicrobiales</taxon>
        <taxon>Acidimicrobiaceae</taxon>
        <taxon>Acidimicrobium</taxon>
    </lineage>
</organism>
<evidence type="ECO:0000256" key="3">
    <source>
        <dbReference type="ARBA" id="ARBA00022475"/>
    </source>
</evidence>
<dbReference type="KEGG" id="afo:Afer_2029"/>
<feature type="transmembrane region" description="Helical" evidence="9">
    <location>
        <begin position="67"/>
        <end position="86"/>
    </location>
</feature>
<feature type="transmembrane region" description="Helical" evidence="9">
    <location>
        <begin position="169"/>
        <end position="186"/>
    </location>
</feature>
<dbReference type="CDD" id="cd18543">
    <property type="entry name" value="ABC_6TM_Rv0194_D1_like"/>
    <property type="match status" value="1"/>
</dbReference>
<dbReference type="GO" id="GO:0005524">
    <property type="term" value="F:ATP binding"/>
    <property type="evidence" value="ECO:0007669"/>
    <property type="project" value="UniProtKB-KW"/>
</dbReference>
<keyword evidence="2" id="KW-0813">Transport</keyword>
<reference evidence="12 13" key="1">
    <citation type="journal article" date="2009" name="Stand. Genomic Sci.">
        <title>Complete genome sequence of Acidimicrobium ferrooxidans type strain (ICP).</title>
        <authorList>
            <person name="Clum A."/>
            <person name="Nolan M."/>
            <person name="Lang E."/>
            <person name="Glavina Del Rio T."/>
            <person name="Tice H."/>
            <person name="Copeland A."/>
            <person name="Cheng J.F."/>
            <person name="Lucas S."/>
            <person name="Chen F."/>
            <person name="Bruce D."/>
            <person name="Goodwin L."/>
            <person name="Pitluck S."/>
            <person name="Ivanova N."/>
            <person name="Mavrommatis K."/>
            <person name="Mikhailova N."/>
            <person name="Pati A."/>
            <person name="Chen A."/>
            <person name="Palaniappan K."/>
            <person name="Goker M."/>
            <person name="Spring S."/>
            <person name="Land M."/>
            <person name="Hauser L."/>
            <person name="Chang Y.J."/>
            <person name="Jeffries C.C."/>
            <person name="Chain P."/>
            <person name="Bristow J."/>
            <person name="Eisen J.A."/>
            <person name="Markowitz V."/>
            <person name="Hugenholtz P."/>
            <person name="Kyrpides N.C."/>
            <person name="Klenk H.P."/>
            <person name="Lapidus A."/>
        </authorList>
    </citation>
    <scope>NUCLEOTIDE SEQUENCE [LARGE SCALE GENOMIC DNA]</scope>
    <source>
        <strain evidence="13">DSM 10331 / JCM 15462 / NBRC 103882 / ICP</strain>
    </source>
</reference>
<dbReference type="InterPro" id="IPR036640">
    <property type="entry name" value="ABC1_TM_sf"/>
</dbReference>
<evidence type="ECO:0000313" key="12">
    <source>
        <dbReference type="EMBL" id="ACU54930.1"/>
    </source>
</evidence>
<feature type="transmembrane region" description="Helical" evidence="9">
    <location>
        <begin position="879"/>
        <end position="906"/>
    </location>
</feature>
<feature type="transmembrane region" description="Helical" evidence="9">
    <location>
        <begin position="780"/>
        <end position="800"/>
    </location>
</feature>
<dbReference type="STRING" id="525909.Afer_2029"/>
<keyword evidence="6" id="KW-0067">ATP-binding</keyword>
<keyword evidence="8 9" id="KW-0472">Membrane</keyword>
<evidence type="ECO:0000256" key="9">
    <source>
        <dbReference type="SAM" id="Phobius"/>
    </source>
</evidence>
<dbReference type="RefSeq" id="WP_015799406.1">
    <property type="nucleotide sequence ID" value="NC_013124.1"/>
</dbReference>
<feature type="domain" description="ABC transmembrane type-1" evidence="11">
    <location>
        <begin position="35"/>
        <end position="314"/>
    </location>
</feature>
<feature type="transmembrane region" description="Helical" evidence="9">
    <location>
        <begin position="697"/>
        <end position="717"/>
    </location>
</feature>
<proteinExistence type="predicted"/>
<dbReference type="PANTHER" id="PTHR24221:SF629">
    <property type="entry name" value="MULTIDRUG EFFLUX ATP-BINDING_PERMEASE PROTEIN RV0194"/>
    <property type="match status" value="1"/>
</dbReference>
<dbReference type="eggNOG" id="COG1132">
    <property type="taxonomic scope" value="Bacteria"/>
</dbReference>
<keyword evidence="7 9" id="KW-1133">Transmembrane helix</keyword>
<dbReference type="Gene3D" id="1.20.1560.10">
    <property type="entry name" value="ABC transporter type 1, transmembrane domain"/>
    <property type="match status" value="2"/>
</dbReference>
<dbReference type="SMART" id="SM00382">
    <property type="entry name" value="AAA"/>
    <property type="match status" value="2"/>
</dbReference>
<dbReference type="InterPro" id="IPR003439">
    <property type="entry name" value="ABC_transporter-like_ATP-bd"/>
</dbReference>
<sequence length="1230" mass="131088">MTKGGERSRPIATSVTEGSWAAVAPWLRRHRGKLAVTLLASAVSMGSLALVPVVQRAVIDGLGGRRAAIEALVLGLVGIGIVRFGTTLVRRFIGGRVAYDVQLDIRNEVYAHLVSLDLATHEGLEIGQLLSRVTTDLGLVQQVLAWAPMVLGAVLQAIVSIVIMSVLNVWLMLLALIVPVATFLASRTLRSTVFPSSWDAQQREGELTTVVTESIIGARVVRAFGQEASQIRRFVDGARALYASRLRNIRLRAWVTAELQAIPQLVQAGILALGGLLALNGDVTIGTFVAFASYLTQLAAPARMVAGILVVGQQARAGFERIDQLLSIEPGITEVPHPLPLPRDARRVSVRGVTALRGGTHEVLAGVDLEIAAGEMVAILGPSGSGKTTLCTLLPRLAEVSGGAVLVGGVDVRSVSLAELRRRVSMVFEESVLLAGTVVDNVRFGCPDASEAEVREACGRAGALEFIEALPDGFDTQIGEGGVTLSGGQRQRLALARALVMRPHVLVLDDATSAIDPTTEERIIASIRALPERPTVIVVSHRASVVSLVDRVVVLEQGCVVADGSVARVAAMSSWVRRFLDGGDGSDVEIEAVSPKRQIVEASGSGRRRLAAARSLGDVPPWVGELIAHLPPTRDEPQRPRWTQPPGEGRIRLGTFLSGWRFGLVLALALVAIDTASGVIGPLIVRSGIDGGMLAHSGITVVLAALGLLAVALIGWIDQWAETVQTGRVGESMLFELRLRLFSHLQRLGIDVFEREPSGRLVTRLTSDVETMSQLLQNGLVSAIVGIATVVVIAVVLVALEPRLALVALVAVPVLVVATVVYRAIAQRAYDRQREHVAAVNAHFQESIAGVQVVQALGQEEAGLATFRRLGIAYRNASLTALGVQAIYVALADLTSVVVTAGVLWVGSGLVRGHVIEVGVLVAFLLYITQLFAPVQQLAQTFDAYQRARAGLRKINSLLDEQPSIRSSPNASRPTRIRGSIELDRVWFAYPGVQRPALRDCSLAIPAGQHVAVVGETGAGKSTLMKLLVRFVDPSQGAVRLDGTDLRALDLAWFRSRVGYVPQEPFLFSGTIRDNITFGAPWASDDDVEAAARAVGAHDVIAALPDGYDQVVGERGRALAAGERQLVCLARAVLIDPAILLLDEATSNLDPELDARVHAGIERAGAGRTTVMIAHRLHSAERMDRIVVVGAGSILEDGTHDELLRRGGWYAQAQRATAAMAELHRRAVGE</sequence>
<dbReference type="SUPFAM" id="SSF90123">
    <property type="entry name" value="ABC transporter transmembrane region"/>
    <property type="match status" value="2"/>
</dbReference>
<dbReference type="InterPro" id="IPR003593">
    <property type="entry name" value="AAA+_ATPase"/>
</dbReference>
<feature type="transmembrane region" description="Helical" evidence="9">
    <location>
        <begin position="918"/>
        <end position="939"/>
    </location>
</feature>
<evidence type="ECO:0000256" key="4">
    <source>
        <dbReference type="ARBA" id="ARBA00022692"/>
    </source>
</evidence>
<dbReference type="InterPro" id="IPR011527">
    <property type="entry name" value="ABC1_TM_dom"/>
</dbReference>
<comment type="subcellular location">
    <subcellularLocation>
        <location evidence="1">Cell membrane</location>
        <topology evidence="1">Multi-pass membrane protein</topology>
    </subcellularLocation>
</comment>
<evidence type="ECO:0000256" key="2">
    <source>
        <dbReference type="ARBA" id="ARBA00022448"/>
    </source>
</evidence>
<feature type="transmembrane region" description="Helical" evidence="9">
    <location>
        <begin position="806"/>
        <end position="825"/>
    </location>
</feature>
<accession>C7M2E1</accession>
<evidence type="ECO:0000259" key="10">
    <source>
        <dbReference type="PROSITE" id="PS50893"/>
    </source>
</evidence>
<keyword evidence="5" id="KW-0547">Nucleotide-binding</keyword>
<evidence type="ECO:0000256" key="5">
    <source>
        <dbReference type="ARBA" id="ARBA00022741"/>
    </source>
</evidence>
<evidence type="ECO:0000256" key="6">
    <source>
        <dbReference type="ARBA" id="ARBA00022840"/>
    </source>
</evidence>
<dbReference type="Pfam" id="PF00664">
    <property type="entry name" value="ABC_membrane"/>
    <property type="match status" value="2"/>
</dbReference>
<evidence type="ECO:0000259" key="11">
    <source>
        <dbReference type="PROSITE" id="PS50929"/>
    </source>
</evidence>
<dbReference type="GO" id="GO:0005886">
    <property type="term" value="C:plasma membrane"/>
    <property type="evidence" value="ECO:0007669"/>
    <property type="project" value="UniProtKB-SubCell"/>
</dbReference>
<evidence type="ECO:0000313" key="13">
    <source>
        <dbReference type="Proteomes" id="UP000000771"/>
    </source>
</evidence>
<evidence type="ECO:0000256" key="8">
    <source>
        <dbReference type="ARBA" id="ARBA00023136"/>
    </source>
</evidence>
<dbReference type="Gene3D" id="3.40.50.300">
    <property type="entry name" value="P-loop containing nucleotide triphosphate hydrolases"/>
    <property type="match status" value="2"/>
</dbReference>
<feature type="domain" description="ABC transmembrane type-1" evidence="11">
    <location>
        <begin position="665"/>
        <end position="947"/>
    </location>
</feature>
<dbReference type="Pfam" id="PF00005">
    <property type="entry name" value="ABC_tran"/>
    <property type="match status" value="2"/>
</dbReference>
<dbReference type="HOGENOM" id="CLU_000604_17_6_11"/>
<dbReference type="EMBL" id="CP001631">
    <property type="protein sequence ID" value="ACU54930.1"/>
    <property type="molecule type" value="Genomic_DNA"/>
</dbReference>
<dbReference type="PANTHER" id="PTHR24221">
    <property type="entry name" value="ATP-BINDING CASSETTE SUB-FAMILY B"/>
    <property type="match status" value="1"/>
</dbReference>
<dbReference type="InterPro" id="IPR027417">
    <property type="entry name" value="P-loop_NTPase"/>
</dbReference>
<keyword evidence="3" id="KW-1003">Cell membrane</keyword>
<dbReference type="GO" id="GO:0034040">
    <property type="term" value="F:ATPase-coupled lipid transmembrane transporter activity"/>
    <property type="evidence" value="ECO:0007669"/>
    <property type="project" value="TreeGrafter"/>
</dbReference>
<evidence type="ECO:0000256" key="7">
    <source>
        <dbReference type="ARBA" id="ARBA00022989"/>
    </source>
</evidence>